<dbReference type="AlphaFoldDB" id="A0A0J7JYX6"/>
<evidence type="ECO:0000256" key="1">
    <source>
        <dbReference type="SAM" id="MobiDB-lite"/>
    </source>
</evidence>
<dbReference type="Proteomes" id="UP000036403">
    <property type="component" value="Unassembled WGS sequence"/>
</dbReference>
<comment type="caution">
    <text evidence="2">The sequence shown here is derived from an EMBL/GenBank/DDBJ whole genome shotgun (WGS) entry which is preliminary data.</text>
</comment>
<proteinExistence type="predicted"/>
<dbReference type="STRING" id="67767.A0A0J7JYX6"/>
<name>A0A0J7JYX6_LASNI</name>
<keyword evidence="2" id="KW-0675">Receptor</keyword>
<protein>
    <submittedName>
        <fullName evidence="2">Adenosine receptor a2b</fullName>
    </submittedName>
</protein>
<dbReference type="OrthoDB" id="10566131at2759"/>
<evidence type="ECO:0000313" key="2">
    <source>
        <dbReference type="EMBL" id="KMQ83403.1"/>
    </source>
</evidence>
<reference evidence="2 3" key="1">
    <citation type="submission" date="2015-04" db="EMBL/GenBank/DDBJ databases">
        <title>Lasius niger genome sequencing.</title>
        <authorList>
            <person name="Konorov E.A."/>
            <person name="Nikitin M.A."/>
            <person name="Kirill M.V."/>
            <person name="Chang P."/>
        </authorList>
    </citation>
    <scope>NUCLEOTIDE SEQUENCE [LARGE SCALE GENOMIC DNA]</scope>
    <source>
        <tissue evidence="2">Whole</tissue>
    </source>
</reference>
<dbReference type="PaxDb" id="67767-A0A0J7JYX6"/>
<accession>A0A0J7JYX6</accession>
<gene>
    <name evidence="2" type="ORF">RF55_20136</name>
</gene>
<organism evidence="2 3">
    <name type="scientific">Lasius niger</name>
    <name type="common">Black garden ant</name>
    <dbReference type="NCBI Taxonomy" id="67767"/>
    <lineage>
        <taxon>Eukaryota</taxon>
        <taxon>Metazoa</taxon>
        <taxon>Ecdysozoa</taxon>
        <taxon>Arthropoda</taxon>
        <taxon>Hexapoda</taxon>
        <taxon>Insecta</taxon>
        <taxon>Pterygota</taxon>
        <taxon>Neoptera</taxon>
        <taxon>Endopterygota</taxon>
        <taxon>Hymenoptera</taxon>
        <taxon>Apocrita</taxon>
        <taxon>Aculeata</taxon>
        <taxon>Formicoidea</taxon>
        <taxon>Formicidae</taxon>
        <taxon>Formicinae</taxon>
        <taxon>Lasius</taxon>
        <taxon>Lasius</taxon>
    </lineage>
</organism>
<keyword evidence="3" id="KW-1185">Reference proteome</keyword>
<dbReference type="EMBL" id="LBMM01019967">
    <property type="protein sequence ID" value="KMQ83403.1"/>
    <property type="molecule type" value="Genomic_DNA"/>
</dbReference>
<sequence length="111" mass="12370">MQEKETRKSVADINAAIETAVIMSNSAPSNEQLSEKEVVSEDDASVREISPSMELQTYKSLVPLLPAQEDRIEETPPASIFMIEVDVLNHATPDYLLVLEKSRDRIDIARA</sequence>
<evidence type="ECO:0000313" key="3">
    <source>
        <dbReference type="Proteomes" id="UP000036403"/>
    </source>
</evidence>
<feature type="region of interest" description="Disordered" evidence="1">
    <location>
        <begin position="24"/>
        <end position="45"/>
    </location>
</feature>